<dbReference type="Proteomes" id="UP001596297">
    <property type="component" value="Unassembled WGS sequence"/>
</dbReference>
<comment type="caution">
    <text evidence="2">The sequence shown here is derived from an EMBL/GenBank/DDBJ whole genome shotgun (WGS) entry which is preliminary data.</text>
</comment>
<dbReference type="InterPro" id="IPR030934">
    <property type="entry name" value="Intein_C"/>
</dbReference>
<dbReference type="InterPro" id="IPR003587">
    <property type="entry name" value="Hint_dom_N"/>
</dbReference>
<dbReference type="Pfam" id="PF14436">
    <property type="entry name" value="EndoU_bacteria"/>
    <property type="match status" value="1"/>
</dbReference>
<accession>A0ABW1YFR9</accession>
<dbReference type="RefSeq" id="WP_380084264.1">
    <property type="nucleotide sequence ID" value="NZ_JBHSWD010000006.1"/>
</dbReference>
<dbReference type="SUPFAM" id="SSF51294">
    <property type="entry name" value="Hedgehog/intein (Hint) domain"/>
    <property type="match status" value="1"/>
</dbReference>
<protein>
    <submittedName>
        <fullName evidence="2">Polymorphic toxin-type HINT domain-containing protein</fullName>
    </submittedName>
</protein>
<evidence type="ECO:0000313" key="3">
    <source>
        <dbReference type="Proteomes" id="UP001596297"/>
    </source>
</evidence>
<dbReference type="Pfam" id="PF07591">
    <property type="entry name" value="PT-HINT"/>
    <property type="match status" value="2"/>
</dbReference>
<dbReference type="Gene3D" id="2.170.16.10">
    <property type="entry name" value="Hedgehog/Intein (Hint) domain"/>
    <property type="match status" value="1"/>
</dbReference>
<evidence type="ECO:0000259" key="1">
    <source>
        <dbReference type="SMART" id="SM00306"/>
    </source>
</evidence>
<proteinExistence type="predicted"/>
<keyword evidence="3" id="KW-1185">Reference proteome</keyword>
<dbReference type="InterPro" id="IPR006141">
    <property type="entry name" value="Intein_N"/>
</dbReference>
<dbReference type="NCBIfam" id="TIGR01443">
    <property type="entry name" value="intein_Cterm"/>
    <property type="match status" value="1"/>
</dbReference>
<dbReference type="InterPro" id="IPR029501">
    <property type="entry name" value="EndoU_bac"/>
</dbReference>
<gene>
    <name evidence="2" type="ORF">ACFP81_14995</name>
</gene>
<dbReference type="PROSITE" id="PS50817">
    <property type="entry name" value="INTEIN_N_TER"/>
    <property type="match status" value="1"/>
</dbReference>
<reference evidence="3" key="1">
    <citation type="journal article" date="2019" name="Int. J. Syst. Evol. Microbiol.">
        <title>The Global Catalogue of Microorganisms (GCM) 10K type strain sequencing project: providing services to taxonomists for standard genome sequencing and annotation.</title>
        <authorList>
            <consortium name="The Broad Institute Genomics Platform"/>
            <consortium name="The Broad Institute Genome Sequencing Center for Infectious Disease"/>
            <person name="Wu L."/>
            <person name="Ma J."/>
        </authorList>
    </citation>
    <scope>NUCLEOTIDE SEQUENCE [LARGE SCALE GENOMIC DNA]</scope>
    <source>
        <strain evidence="3">CGMCC 1.15772</strain>
    </source>
</reference>
<name>A0ABW1YFR9_9DEIO</name>
<dbReference type="EMBL" id="JBHSWD010000006">
    <property type="protein sequence ID" value="MFC6593191.1"/>
    <property type="molecule type" value="Genomic_DNA"/>
</dbReference>
<evidence type="ECO:0000313" key="2">
    <source>
        <dbReference type="EMBL" id="MFC6593191.1"/>
    </source>
</evidence>
<feature type="domain" description="Hint" evidence="1">
    <location>
        <begin position="168"/>
        <end position="284"/>
    </location>
</feature>
<sequence length="484" mass="52813">MEEIQKATDALVEDGLIAPMEYGQLTLSTVGTYISMIPSGPLPRPKWFNVNVASQTVGQGLAKSTEELGKSGAFRGKTPAAIDGFMYQYAGRTYAGLGSCGSKCHQSLQDALTVLTKEGKTNKEGLEEFESTLKLIQERNTTNNYLTDISDDFAEAAWRISSKGCRATHSFAPDTLVLAAKGFLPISQLKINDQVLAYNEATQQNGYYPITAVHKHLDPSITTLKLQTPDGLFETITTTPEHPFYVTAKAGNGVRPRPVGHADLNERWVGAGHLQSGDKLKLADGREGSVVNVTTQAKTQEMFNLTVQQAHTFYVGTNGWLVHNTVCSPIEIYNLRAKYDGYFAGRTGTSADPIQHIILGETSYSWNSTTNEAMDKAFSGGHLESRLPGQAVVTDIVQGQHGVYTGKIRFTDSEGIVYPPKKSTFFPKNMSPEEVIEEIVSARQNAIITSGDSYFIARSKSGILIKGHINSMGEMYSAYPVMEP</sequence>
<dbReference type="InterPro" id="IPR036844">
    <property type="entry name" value="Hint_dom_sf"/>
</dbReference>
<dbReference type="CDD" id="cd00081">
    <property type="entry name" value="Hint"/>
    <property type="match status" value="1"/>
</dbReference>
<organism evidence="2 3">
    <name type="scientific">Deinococcus lacus</name>
    <dbReference type="NCBI Taxonomy" id="392561"/>
    <lineage>
        <taxon>Bacteria</taxon>
        <taxon>Thermotogati</taxon>
        <taxon>Deinococcota</taxon>
        <taxon>Deinococci</taxon>
        <taxon>Deinococcales</taxon>
        <taxon>Deinococcaceae</taxon>
        <taxon>Deinococcus</taxon>
    </lineage>
</organism>
<dbReference type="SMART" id="SM00306">
    <property type="entry name" value="HintN"/>
    <property type="match status" value="1"/>
</dbReference>